<protein>
    <submittedName>
        <fullName evidence="3">Protein ANTI-SILENCING 1-like</fullName>
    </submittedName>
</protein>
<evidence type="ECO:0000313" key="2">
    <source>
        <dbReference type="Proteomes" id="UP000087171"/>
    </source>
</evidence>
<name>A0A1S3E4E7_CICAR</name>
<dbReference type="Pfam" id="PF01426">
    <property type="entry name" value="BAH"/>
    <property type="match status" value="1"/>
</dbReference>
<dbReference type="PANTHER" id="PTHR47073:SF2">
    <property type="entry name" value="PROTEIN ANTI-SILENCING 1"/>
    <property type="match status" value="1"/>
</dbReference>
<gene>
    <name evidence="3" type="primary">LOC101503071</name>
</gene>
<dbReference type="GO" id="GO:0003723">
    <property type="term" value="F:RNA binding"/>
    <property type="evidence" value="ECO:0007669"/>
    <property type="project" value="TreeGrafter"/>
</dbReference>
<dbReference type="Proteomes" id="UP000087171">
    <property type="component" value="Chromosome Ca4"/>
</dbReference>
<dbReference type="Gene3D" id="2.30.30.490">
    <property type="match status" value="1"/>
</dbReference>
<dbReference type="InterPro" id="IPR001025">
    <property type="entry name" value="BAH_dom"/>
</dbReference>
<dbReference type="PROSITE" id="PS51038">
    <property type="entry name" value="BAH"/>
    <property type="match status" value="1"/>
</dbReference>
<dbReference type="GeneID" id="101503071"/>
<accession>A0A1S3E4E7</accession>
<organism evidence="2 3">
    <name type="scientific">Cicer arietinum</name>
    <name type="common">Chickpea</name>
    <name type="synonym">Garbanzo</name>
    <dbReference type="NCBI Taxonomy" id="3827"/>
    <lineage>
        <taxon>Eukaryota</taxon>
        <taxon>Viridiplantae</taxon>
        <taxon>Streptophyta</taxon>
        <taxon>Embryophyta</taxon>
        <taxon>Tracheophyta</taxon>
        <taxon>Spermatophyta</taxon>
        <taxon>Magnoliopsida</taxon>
        <taxon>eudicotyledons</taxon>
        <taxon>Gunneridae</taxon>
        <taxon>Pentapetalae</taxon>
        <taxon>rosids</taxon>
        <taxon>fabids</taxon>
        <taxon>Fabales</taxon>
        <taxon>Fabaceae</taxon>
        <taxon>Papilionoideae</taxon>
        <taxon>50 kb inversion clade</taxon>
        <taxon>NPAAA clade</taxon>
        <taxon>Hologalegina</taxon>
        <taxon>IRL clade</taxon>
        <taxon>Cicereae</taxon>
        <taxon>Cicer</taxon>
    </lineage>
</organism>
<sequence>MATQQPILAVDQKEEETIEFKWLKMRGKGGKRRDTQFYESFTFDGTNYELFDVVYLQNGSAPHSEPHIGKIIKIWETPTREKTKKIKIQWFFRPREISKFLSGIEIYYNELFFAVGEGTGLTNINPLESIIGKCNIVCISKDARNPQPSDEAIRSADFVFRRYFDVGQRKVLDEIDDKMAGMEG</sequence>
<dbReference type="InterPro" id="IPR043151">
    <property type="entry name" value="BAH_sf"/>
</dbReference>
<dbReference type="OrthoDB" id="1896853at2759"/>
<keyword evidence="2" id="KW-1185">Reference proteome</keyword>
<reference evidence="3" key="2">
    <citation type="submission" date="2025-08" db="UniProtKB">
        <authorList>
            <consortium name="RefSeq"/>
        </authorList>
    </citation>
    <scope>IDENTIFICATION</scope>
    <source>
        <tissue evidence="3">Etiolated seedlings</tissue>
    </source>
</reference>
<dbReference type="GO" id="GO:0003682">
    <property type="term" value="F:chromatin binding"/>
    <property type="evidence" value="ECO:0007669"/>
    <property type="project" value="InterPro"/>
</dbReference>
<feature type="domain" description="BAH" evidence="1">
    <location>
        <begin position="46"/>
        <end position="175"/>
    </location>
</feature>
<evidence type="ECO:0000313" key="3">
    <source>
        <dbReference type="RefSeq" id="XP_012570667.1"/>
    </source>
</evidence>
<dbReference type="AlphaFoldDB" id="A0A1S3E4E7"/>
<dbReference type="RefSeq" id="XP_012570667.1">
    <property type="nucleotide sequence ID" value="XM_012715213.2"/>
</dbReference>
<reference evidence="2" key="1">
    <citation type="journal article" date="2013" name="Nat. Biotechnol.">
        <title>Draft genome sequence of chickpea (Cicer arietinum) provides a resource for trait improvement.</title>
        <authorList>
            <person name="Varshney R.K."/>
            <person name="Song C."/>
            <person name="Saxena R.K."/>
            <person name="Azam S."/>
            <person name="Yu S."/>
            <person name="Sharpe A.G."/>
            <person name="Cannon S."/>
            <person name="Baek J."/>
            <person name="Rosen B.D."/>
            <person name="Tar'an B."/>
            <person name="Millan T."/>
            <person name="Zhang X."/>
            <person name="Ramsay L.D."/>
            <person name="Iwata A."/>
            <person name="Wang Y."/>
            <person name="Nelson W."/>
            <person name="Farmer A.D."/>
            <person name="Gaur P.M."/>
            <person name="Soderlund C."/>
            <person name="Penmetsa R.V."/>
            <person name="Xu C."/>
            <person name="Bharti A.K."/>
            <person name="He W."/>
            <person name="Winter P."/>
            <person name="Zhao S."/>
            <person name="Hane J.K."/>
            <person name="Carrasquilla-Garcia N."/>
            <person name="Condie J.A."/>
            <person name="Upadhyaya H.D."/>
            <person name="Luo M.C."/>
            <person name="Thudi M."/>
            <person name="Gowda C.L."/>
            <person name="Singh N.P."/>
            <person name="Lichtenzveig J."/>
            <person name="Gali K.K."/>
            <person name="Rubio J."/>
            <person name="Nadarajan N."/>
            <person name="Dolezel J."/>
            <person name="Bansal K.C."/>
            <person name="Xu X."/>
            <person name="Edwards D."/>
            <person name="Zhang G."/>
            <person name="Kahl G."/>
            <person name="Gil J."/>
            <person name="Singh K.B."/>
            <person name="Datta S.K."/>
            <person name="Jackson S.A."/>
            <person name="Wang J."/>
            <person name="Cook D.R."/>
        </authorList>
    </citation>
    <scope>NUCLEOTIDE SEQUENCE [LARGE SCALE GENOMIC DNA]</scope>
    <source>
        <strain evidence="2">cv. CDC Frontier</strain>
    </source>
</reference>
<evidence type="ECO:0000259" key="1">
    <source>
        <dbReference type="PROSITE" id="PS51038"/>
    </source>
</evidence>
<dbReference type="PaxDb" id="3827-XP_004498546.1"/>
<dbReference type="FunFam" id="2.30.30.490:FF:000017">
    <property type="entry name" value="Bromo-adjacent homology (BAH) domain-containing protein"/>
    <property type="match status" value="1"/>
</dbReference>
<dbReference type="PANTHER" id="PTHR47073">
    <property type="entry name" value="PROTEIN ANTI-SILENCING 1"/>
    <property type="match status" value="1"/>
</dbReference>
<proteinExistence type="predicted"/>
<dbReference type="KEGG" id="cam:101503071"/>
<dbReference type="SMART" id="SM00439">
    <property type="entry name" value="BAH"/>
    <property type="match status" value="1"/>
</dbReference>
<dbReference type="STRING" id="3827.A0A1S3E4E7"/>